<evidence type="ECO:0000256" key="3">
    <source>
        <dbReference type="ARBA" id="ARBA00022748"/>
    </source>
</evidence>
<dbReference type="NCBIfam" id="TIGR00385">
    <property type="entry name" value="dsbE"/>
    <property type="match status" value="1"/>
</dbReference>
<dbReference type="InterPro" id="IPR004799">
    <property type="entry name" value="Periplasmic_diS_OxRdtase_DsbE"/>
</dbReference>
<keyword evidence="5" id="KW-0676">Redox-active center</keyword>
<keyword evidence="6" id="KW-0472">Membrane</keyword>
<organism evidence="8 9">
    <name type="scientific">Oceanospirillum linum</name>
    <dbReference type="NCBI Taxonomy" id="966"/>
    <lineage>
        <taxon>Bacteria</taxon>
        <taxon>Pseudomonadati</taxon>
        <taxon>Pseudomonadota</taxon>
        <taxon>Gammaproteobacteria</taxon>
        <taxon>Oceanospirillales</taxon>
        <taxon>Oceanospirillaceae</taxon>
        <taxon>Oceanospirillum</taxon>
    </lineage>
</organism>
<keyword evidence="9" id="KW-1185">Reference proteome</keyword>
<dbReference type="SUPFAM" id="SSF52833">
    <property type="entry name" value="Thioredoxin-like"/>
    <property type="match status" value="1"/>
</dbReference>
<dbReference type="GO" id="GO:0005886">
    <property type="term" value="C:plasma membrane"/>
    <property type="evidence" value="ECO:0007669"/>
    <property type="project" value="UniProtKB-SubCell"/>
</dbReference>
<dbReference type="GO" id="GO:0030288">
    <property type="term" value="C:outer membrane-bounded periplasmic space"/>
    <property type="evidence" value="ECO:0007669"/>
    <property type="project" value="InterPro"/>
</dbReference>
<evidence type="ECO:0000256" key="2">
    <source>
        <dbReference type="ARBA" id="ARBA00007758"/>
    </source>
</evidence>
<gene>
    <name evidence="8" type="ORF">BTA35_0203360</name>
</gene>
<keyword evidence="3" id="KW-0201">Cytochrome c-type biogenesis</keyword>
<dbReference type="PROSITE" id="PS00194">
    <property type="entry name" value="THIOREDOXIN_1"/>
    <property type="match status" value="1"/>
</dbReference>
<keyword evidence="4" id="KW-1015">Disulfide bond</keyword>
<dbReference type="InterPro" id="IPR013766">
    <property type="entry name" value="Thioredoxin_domain"/>
</dbReference>
<protein>
    <submittedName>
        <fullName evidence="8">Thiol:disulfide interchange protein</fullName>
    </submittedName>
</protein>
<dbReference type="InterPro" id="IPR036249">
    <property type="entry name" value="Thioredoxin-like_sf"/>
</dbReference>
<dbReference type="PANTHER" id="PTHR42852">
    <property type="entry name" value="THIOL:DISULFIDE INTERCHANGE PROTEIN DSBE"/>
    <property type="match status" value="1"/>
</dbReference>
<evidence type="ECO:0000259" key="7">
    <source>
        <dbReference type="PROSITE" id="PS51352"/>
    </source>
</evidence>
<comment type="caution">
    <text evidence="8">The sequence shown here is derived from an EMBL/GenBank/DDBJ whole genome shotgun (WGS) entry which is preliminary data.</text>
</comment>
<evidence type="ECO:0000256" key="4">
    <source>
        <dbReference type="ARBA" id="ARBA00023157"/>
    </source>
</evidence>
<evidence type="ECO:0000313" key="8">
    <source>
        <dbReference type="EMBL" id="OOV88547.1"/>
    </source>
</evidence>
<dbReference type="EMBL" id="MTSD02000001">
    <property type="protein sequence ID" value="OOV88547.1"/>
    <property type="molecule type" value="Genomic_DNA"/>
</dbReference>
<evidence type="ECO:0000256" key="1">
    <source>
        <dbReference type="ARBA" id="ARBA00004383"/>
    </source>
</evidence>
<reference evidence="8" key="1">
    <citation type="submission" date="2017-02" db="EMBL/GenBank/DDBJ databases">
        <title>Draft Genome Sequence of the Salt Water Bacterium Oceanospirillum linum ATCC 11336.</title>
        <authorList>
            <person name="Trachtenberg A.M."/>
            <person name="Carney J.G."/>
            <person name="Linnane J.D."/>
            <person name="Rheaume B.A."/>
            <person name="Pitts N.L."/>
            <person name="Mykles D.L."/>
            <person name="Maclea K.S."/>
        </authorList>
    </citation>
    <scope>NUCLEOTIDE SEQUENCE [LARGE SCALE GENOMIC DNA]</scope>
    <source>
        <strain evidence="8">ATCC 11336</strain>
    </source>
</reference>
<evidence type="ECO:0000256" key="5">
    <source>
        <dbReference type="ARBA" id="ARBA00023284"/>
    </source>
</evidence>
<dbReference type="PROSITE" id="PS51352">
    <property type="entry name" value="THIOREDOXIN_2"/>
    <property type="match status" value="1"/>
</dbReference>
<dbReference type="InterPro" id="IPR050553">
    <property type="entry name" value="Thioredoxin_ResA/DsbE_sf"/>
</dbReference>
<comment type="subcellular location">
    <subcellularLocation>
        <location evidence="1">Cell inner membrane</location>
        <topology evidence="1">Single-pass membrane protein</topology>
        <orientation evidence="1">Periplasmic side</orientation>
    </subcellularLocation>
</comment>
<feature type="domain" description="Thioredoxin" evidence="7">
    <location>
        <begin position="35"/>
        <end position="176"/>
    </location>
</feature>
<keyword evidence="6" id="KW-1133">Transmembrane helix</keyword>
<dbReference type="InterPro" id="IPR013740">
    <property type="entry name" value="Redoxin"/>
</dbReference>
<dbReference type="GO" id="GO:0017004">
    <property type="term" value="P:cytochrome complex assembly"/>
    <property type="evidence" value="ECO:0007669"/>
    <property type="project" value="UniProtKB-KW"/>
</dbReference>
<dbReference type="InterPro" id="IPR017937">
    <property type="entry name" value="Thioredoxin_CS"/>
</dbReference>
<dbReference type="RefSeq" id="WP_077242987.1">
    <property type="nucleotide sequence ID" value="NZ_FXTS01000001.1"/>
</dbReference>
<dbReference type="CDD" id="cd03010">
    <property type="entry name" value="TlpA_like_DsbE"/>
    <property type="match status" value="1"/>
</dbReference>
<proteinExistence type="inferred from homology"/>
<dbReference type="PANTHER" id="PTHR42852:SF6">
    <property type="entry name" value="THIOL:DISULFIDE INTERCHANGE PROTEIN DSBE"/>
    <property type="match status" value="1"/>
</dbReference>
<evidence type="ECO:0000313" key="9">
    <source>
        <dbReference type="Proteomes" id="UP000190064"/>
    </source>
</evidence>
<feature type="transmembrane region" description="Helical" evidence="6">
    <location>
        <begin position="7"/>
        <end position="25"/>
    </location>
</feature>
<dbReference type="GO" id="GO:0015036">
    <property type="term" value="F:disulfide oxidoreductase activity"/>
    <property type="evidence" value="ECO:0007669"/>
    <property type="project" value="InterPro"/>
</dbReference>
<comment type="similarity">
    <text evidence="2">Belongs to the thioredoxin family. DsbE subfamily.</text>
</comment>
<dbReference type="Proteomes" id="UP000190064">
    <property type="component" value="Unassembled WGS sequence"/>
</dbReference>
<keyword evidence="6" id="KW-0812">Transmembrane</keyword>
<evidence type="ECO:0000256" key="6">
    <source>
        <dbReference type="SAM" id="Phobius"/>
    </source>
</evidence>
<dbReference type="Gene3D" id="3.40.30.10">
    <property type="entry name" value="Glutaredoxin"/>
    <property type="match status" value="1"/>
</dbReference>
<sequence>MKRRLMLFIPLVIFFVMGLFLWQGLKLDPRELPSALVGKPFPTFTLSTVKDESAAITENALKGQVSLVNVWATWCVACRQEHPELVRIAQESGLKIFGLNYKDTRPEAIRWLDEYMDPYQFSLFDEDGRVGLDLGVYGAPETYIVDKDGIVRYRFVGVIDRQVWLNELLPEVNKWR</sequence>
<accession>A0A1T1HFQ0</accession>
<name>A0A1T1HFQ0_OCELI</name>
<dbReference type="AlphaFoldDB" id="A0A1T1HFQ0"/>
<dbReference type="STRING" id="966.BTA35_0203360"/>
<dbReference type="Pfam" id="PF08534">
    <property type="entry name" value="Redoxin"/>
    <property type="match status" value="1"/>
</dbReference>